<dbReference type="PANTHER" id="PTHR33434">
    <property type="entry name" value="DEGV DOMAIN-CONTAINING PROTEIN DR_1986-RELATED"/>
    <property type="match status" value="1"/>
</dbReference>
<accession>A0A2H0FCR4</accession>
<proteinExistence type="predicted"/>
<dbReference type="PROSITE" id="PS51482">
    <property type="entry name" value="DEGV"/>
    <property type="match status" value="1"/>
</dbReference>
<dbReference type="InterPro" id="IPR043168">
    <property type="entry name" value="DegV_C"/>
</dbReference>
<gene>
    <name evidence="3" type="ORF">COW72_03485</name>
</gene>
<evidence type="ECO:0008006" key="5">
    <source>
        <dbReference type="Google" id="ProtNLM"/>
    </source>
</evidence>
<evidence type="ECO:0000313" key="3">
    <source>
        <dbReference type="EMBL" id="PIQ04484.1"/>
    </source>
</evidence>
<dbReference type="InterPro" id="IPR003797">
    <property type="entry name" value="DegV"/>
</dbReference>
<dbReference type="Gene3D" id="3.40.50.10170">
    <property type="match status" value="1"/>
</dbReference>
<dbReference type="Pfam" id="PF02645">
    <property type="entry name" value="DegV"/>
    <property type="match status" value="2"/>
</dbReference>
<reference evidence="3 4" key="1">
    <citation type="submission" date="2017-09" db="EMBL/GenBank/DDBJ databases">
        <title>Depth-based differentiation of microbial function through sediment-hosted aquifers and enrichment of novel symbionts in the deep terrestrial subsurface.</title>
        <authorList>
            <person name="Probst A.J."/>
            <person name="Ladd B."/>
            <person name="Jarett J.K."/>
            <person name="Geller-Mcgrath D.E."/>
            <person name="Sieber C.M."/>
            <person name="Emerson J.B."/>
            <person name="Anantharaman K."/>
            <person name="Thomas B.C."/>
            <person name="Malmstrom R."/>
            <person name="Stieglmeier M."/>
            <person name="Klingl A."/>
            <person name="Woyke T."/>
            <person name="Ryan C.M."/>
            <person name="Banfield J.F."/>
        </authorList>
    </citation>
    <scope>NUCLEOTIDE SEQUENCE [LARGE SCALE GENOMIC DNA]</scope>
    <source>
        <strain evidence="3">CG18_big_fil_WC_8_21_14_2_50_37_10</strain>
    </source>
</reference>
<protein>
    <recommendedName>
        <fullName evidence="5">Fatty acid-binding protein DegV</fullName>
    </recommendedName>
</protein>
<dbReference type="PANTHER" id="PTHR33434:SF2">
    <property type="entry name" value="FATTY ACID-BINDING PROTEIN TM_1468"/>
    <property type="match status" value="1"/>
</dbReference>
<evidence type="ECO:0000256" key="2">
    <source>
        <dbReference type="SAM" id="MobiDB-lite"/>
    </source>
</evidence>
<dbReference type="GO" id="GO:0008289">
    <property type="term" value="F:lipid binding"/>
    <property type="evidence" value="ECO:0007669"/>
    <property type="project" value="UniProtKB-KW"/>
</dbReference>
<comment type="caution">
    <text evidence="3">The sequence shown here is derived from an EMBL/GenBank/DDBJ whole genome shotgun (WGS) entry which is preliminary data.</text>
</comment>
<sequence length="330" mass="36785">MEKIGIITDEAADLPKDIIGKHQIAIVPVKLDWPEIENLPGENTFQKMREAEKKGIKGFGKTSQPSPKDFLDKYKYQLERFDKILCITLTSKLSGTYNSAIQAKNFLEPDYNPPTSSSHPDKSGRAPKQGKVFIIDSLSASSGQALLVLKAIDLIAAQEGEPRSPRFAGEAGHEGRESGKGIEEITQDLEKFVPRVQTFVVFEDPKWIEASGRIPHLLANVIRSLMKSEIRPVLTFKKGKLVLAGFKAHAKDVPTTLFRQFEKTTEKTRKQRKRIRTVITHGDNLAGAQRLKEMIEKEFENIEVAFLNIINDVVGAPAGPNALTLAWCEI</sequence>
<organism evidence="3 4">
    <name type="scientific">Candidatus Nealsonbacteria bacterium CG18_big_fil_WC_8_21_14_2_50_37_10</name>
    <dbReference type="NCBI Taxonomy" id="1974717"/>
    <lineage>
        <taxon>Bacteria</taxon>
        <taxon>Candidatus Nealsoniibacteriota</taxon>
    </lineage>
</organism>
<dbReference type="InterPro" id="IPR050270">
    <property type="entry name" value="DegV_domain_contain"/>
</dbReference>
<dbReference type="Gene3D" id="3.30.1180.10">
    <property type="match status" value="1"/>
</dbReference>
<dbReference type="SUPFAM" id="SSF82549">
    <property type="entry name" value="DAK1/DegV-like"/>
    <property type="match status" value="1"/>
</dbReference>
<keyword evidence="1" id="KW-0446">Lipid-binding</keyword>
<dbReference type="Proteomes" id="UP000230778">
    <property type="component" value="Unassembled WGS sequence"/>
</dbReference>
<feature type="region of interest" description="Disordered" evidence="2">
    <location>
        <begin position="108"/>
        <end position="127"/>
    </location>
</feature>
<evidence type="ECO:0000256" key="1">
    <source>
        <dbReference type="ARBA" id="ARBA00023121"/>
    </source>
</evidence>
<name>A0A2H0FCR4_9BACT</name>
<dbReference type="AlphaFoldDB" id="A0A2H0FCR4"/>
<evidence type="ECO:0000313" key="4">
    <source>
        <dbReference type="Proteomes" id="UP000230778"/>
    </source>
</evidence>
<dbReference type="EMBL" id="PCUC01000180">
    <property type="protein sequence ID" value="PIQ04484.1"/>
    <property type="molecule type" value="Genomic_DNA"/>
</dbReference>